<feature type="region of interest" description="Disordered" evidence="1">
    <location>
        <begin position="1"/>
        <end position="57"/>
    </location>
</feature>
<dbReference type="Proteomes" id="UP000183832">
    <property type="component" value="Unassembled WGS sequence"/>
</dbReference>
<keyword evidence="2" id="KW-0472">Membrane</keyword>
<feature type="non-terminal residue" evidence="3">
    <location>
        <position position="228"/>
    </location>
</feature>
<evidence type="ECO:0000313" key="3">
    <source>
        <dbReference type="EMBL" id="CRK93940.1"/>
    </source>
</evidence>
<dbReference type="AlphaFoldDB" id="A0A1J1I2X2"/>
<keyword evidence="2" id="KW-0812">Transmembrane</keyword>
<reference evidence="3 4" key="1">
    <citation type="submission" date="2015-04" db="EMBL/GenBank/DDBJ databases">
        <authorList>
            <person name="Syromyatnikov M.Y."/>
            <person name="Popov V.N."/>
        </authorList>
    </citation>
    <scope>NUCLEOTIDE SEQUENCE [LARGE SCALE GENOMIC DNA]</scope>
</reference>
<keyword evidence="2" id="KW-1133">Transmembrane helix</keyword>
<feature type="transmembrane region" description="Helical" evidence="2">
    <location>
        <begin position="65"/>
        <end position="89"/>
    </location>
</feature>
<organism evidence="3 4">
    <name type="scientific">Clunio marinus</name>
    <dbReference type="NCBI Taxonomy" id="568069"/>
    <lineage>
        <taxon>Eukaryota</taxon>
        <taxon>Metazoa</taxon>
        <taxon>Ecdysozoa</taxon>
        <taxon>Arthropoda</taxon>
        <taxon>Hexapoda</taxon>
        <taxon>Insecta</taxon>
        <taxon>Pterygota</taxon>
        <taxon>Neoptera</taxon>
        <taxon>Endopterygota</taxon>
        <taxon>Diptera</taxon>
        <taxon>Nematocera</taxon>
        <taxon>Chironomoidea</taxon>
        <taxon>Chironomidae</taxon>
        <taxon>Clunio</taxon>
    </lineage>
</organism>
<feature type="region of interest" description="Disordered" evidence="1">
    <location>
        <begin position="156"/>
        <end position="207"/>
    </location>
</feature>
<feature type="compositionally biased region" description="Polar residues" evidence="1">
    <location>
        <begin position="191"/>
        <end position="207"/>
    </location>
</feature>
<name>A0A1J1I2X2_9DIPT</name>
<evidence type="ECO:0000256" key="1">
    <source>
        <dbReference type="SAM" id="MobiDB-lite"/>
    </source>
</evidence>
<proteinExistence type="predicted"/>
<dbReference type="STRING" id="568069.A0A1J1I2X2"/>
<evidence type="ECO:0000256" key="2">
    <source>
        <dbReference type="SAM" id="Phobius"/>
    </source>
</evidence>
<gene>
    <name evidence="3" type="primary">putative AGAP009744-PA</name>
    <name evidence="3" type="ORF">CLUMA_CG007467</name>
</gene>
<sequence length="228" mass="25332">MHAMGIHSALAIKRQRKRRDQQKRARERRYSLQSTESGETHSMGGSTRRKHRHQYGHHNNVDSKVVTSIGMLHIGVVFVVFGIFLLGAGLIPDDATAQNAWSIFAKDSWWNELVLTGLFAVGLGIFLIILNSVISKKEDDDLEAYVQSQLTRSRSGHRLERDVETGGLQTRQTKREAQIRRGYEERGLDNMSHSNLPLTPTSSDVPTPTMSASASAVVVLMSIVKAAA</sequence>
<feature type="compositionally biased region" description="Basic and acidic residues" evidence="1">
    <location>
        <begin position="173"/>
        <end position="188"/>
    </location>
</feature>
<keyword evidence="4" id="KW-1185">Reference proteome</keyword>
<dbReference type="EMBL" id="CVRI01000038">
    <property type="protein sequence ID" value="CRK93940.1"/>
    <property type="molecule type" value="Genomic_DNA"/>
</dbReference>
<feature type="compositionally biased region" description="Basic residues" evidence="1">
    <location>
        <begin position="47"/>
        <end position="56"/>
    </location>
</feature>
<evidence type="ECO:0000313" key="4">
    <source>
        <dbReference type="Proteomes" id="UP000183832"/>
    </source>
</evidence>
<dbReference type="OrthoDB" id="6360372at2759"/>
<protein>
    <submittedName>
        <fullName evidence="3">CLUMA_CG007467, isoform A</fullName>
    </submittedName>
</protein>
<feature type="transmembrane region" description="Helical" evidence="2">
    <location>
        <begin position="109"/>
        <end position="130"/>
    </location>
</feature>
<accession>A0A1J1I2X2</accession>